<evidence type="ECO:0000313" key="6">
    <source>
        <dbReference type="EMBL" id="KAH6895576.1"/>
    </source>
</evidence>
<dbReference type="PANTHER" id="PTHR43735:SF3">
    <property type="entry name" value="FERROPTOSIS SUPPRESSOR PROTEIN 1"/>
    <property type="match status" value="1"/>
</dbReference>
<organism evidence="6 7">
    <name type="scientific">Thelonectria olida</name>
    <dbReference type="NCBI Taxonomy" id="1576542"/>
    <lineage>
        <taxon>Eukaryota</taxon>
        <taxon>Fungi</taxon>
        <taxon>Dikarya</taxon>
        <taxon>Ascomycota</taxon>
        <taxon>Pezizomycotina</taxon>
        <taxon>Sordariomycetes</taxon>
        <taxon>Hypocreomycetidae</taxon>
        <taxon>Hypocreales</taxon>
        <taxon>Nectriaceae</taxon>
        <taxon>Thelonectria</taxon>
    </lineage>
</organism>
<evidence type="ECO:0000256" key="2">
    <source>
        <dbReference type="ARBA" id="ARBA00022630"/>
    </source>
</evidence>
<evidence type="ECO:0000256" key="4">
    <source>
        <dbReference type="ARBA" id="ARBA00023002"/>
    </source>
</evidence>
<proteinExistence type="inferred from homology"/>
<dbReference type="PRINTS" id="PR00368">
    <property type="entry name" value="FADPNR"/>
</dbReference>
<feature type="domain" description="FAD/NAD(P)-binding" evidence="5">
    <location>
        <begin position="4"/>
        <end position="291"/>
    </location>
</feature>
<dbReference type="InterPro" id="IPR023753">
    <property type="entry name" value="FAD/NAD-binding_dom"/>
</dbReference>
<dbReference type="GO" id="GO:0005737">
    <property type="term" value="C:cytoplasm"/>
    <property type="evidence" value="ECO:0007669"/>
    <property type="project" value="TreeGrafter"/>
</dbReference>
<dbReference type="GO" id="GO:0004174">
    <property type="term" value="F:electron-transferring-flavoprotein dehydrogenase activity"/>
    <property type="evidence" value="ECO:0007669"/>
    <property type="project" value="TreeGrafter"/>
</dbReference>
<dbReference type="AlphaFoldDB" id="A0A9P8WCD7"/>
<evidence type="ECO:0000256" key="3">
    <source>
        <dbReference type="ARBA" id="ARBA00022827"/>
    </source>
</evidence>
<dbReference type="SUPFAM" id="SSF51905">
    <property type="entry name" value="FAD/NAD(P)-binding domain"/>
    <property type="match status" value="1"/>
</dbReference>
<dbReference type="PANTHER" id="PTHR43735">
    <property type="entry name" value="APOPTOSIS-INDUCING FACTOR 1"/>
    <property type="match status" value="1"/>
</dbReference>
<comment type="similarity">
    <text evidence="1">Belongs to the FAD-dependent oxidoreductase family.</text>
</comment>
<dbReference type="PRINTS" id="PR00411">
    <property type="entry name" value="PNDRDTASEI"/>
</dbReference>
<dbReference type="Pfam" id="PF07992">
    <property type="entry name" value="Pyr_redox_2"/>
    <property type="match status" value="1"/>
</dbReference>
<sequence length="372" mass="39837">MGKTVVVLGGSLGGLAVTHRLLKYTQPNEEDLKVILVSKNSHFYWNLASVRAVIPNLIKDDQIIAPIRPGLSQYPAGSVEFIVGTATALDAASRTVQVDTGADGLCVLTYDHLVLATGAHTRDPDVPWKASGSHEELLTNLHRTAEQVSAAKHIIIAGAGGTGVELAGEIRFAFPKITVILVSSSESLVNGDSIAGAVERELRRLGVEFRKGVRAEEATPMPDGKTRVVLSDGEELTTDLYLSTVGLVPNSDFLPKEWLDDRRYVKVDDEMRVSGGENVWALGDVISKPRASLQATDAQAAAVAENIELAFKNEPPEPVRGPAVDTFLCSIGRSRGAGRLGPVPVPSLAVWALKGRTLGMERTSKYVDGSMW</sequence>
<dbReference type="GO" id="GO:0050660">
    <property type="term" value="F:flavin adenine dinucleotide binding"/>
    <property type="evidence" value="ECO:0007669"/>
    <property type="project" value="TreeGrafter"/>
</dbReference>
<keyword evidence="2" id="KW-0285">Flavoprotein</keyword>
<evidence type="ECO:0000256" key="1">
    <source>
        <dbReference type="ARBA" id="ARBA00006442"/>
    </source>
</evidence>
<keyword evidence="4" id="KW-0560">Oxidoreductase</keyword>
<accession>A0A9P8WCD7</accession>
<name>A0A9P8WCD7_9HYPO</name>
<dbReference type="Proteomes" id="UP000777438">
    <property type="component" value="Unassembled WGS sequence"/>
</dbReference>
<keyword evidence="7" id="KW-1185">Reference proteome</keyword>
<comment type="caution">
    <text evidence="6">The sequence shown here is derived from an EMBL/GenBank/DDBJ whole genome shotgun (WGS) entry which is preliminary data.</text>
</comment>
<reference evidence="6 7" key="1">
    <citation type="journal article" date="2021" name="Nat. Commun.">
        <title>Genetic determinants of endophytism in the Arabidopsis root mycobiome.</title>
        <authorList>
            <person name="Mesny F."/>
            <person name="Miyauchi S."/>
            <person name="Thiergart T."/>
            <person name="Pickel B."/>
            <person name="Atanasova L."/>
            <person name="Karlsson M."/>
            <person name="Huettel B."/>
            <person name="Barry K.W."/>
            <person name="Haridas S."/>
            <person name="Chen C."/>
            <person name="Bauer D."/>
            <person name="Andreopoulos W."/>
            <person name="Pangilinan J."/>
            <person name="LaButti K."/>
            <person name="Riley R."/>
            <person name="Lipzen A."/>
            <person name="Clum A."/>
            <person name="Drula E."/>
            <person name="Henrissat B."/>
            <person name="Kohler A."/>
            <person name="Grigoriev I.V."/>
            <person name="Martin F.M."/>
            <person name="Hacquard S."/>
        </authorList>
    </citation>
    <scope>NUCLEOTIDE SEQUENCE [LARGE SCALE GENOMIC DNA]</scope>
    <source>
        <strain evidence="6 7">MPI-CAGE-CH-0241</strain>
    </source>
</reference>
<dbReference type="InterPro" id="IPR036188">
    <property type="entry name" value="FAD/NAD-bd_sf"/>
</dbReference>
<keyword evidence="3" id="KW-0274">FAD</keyword>
<protein>
    <recommendedName>
        <fullName evidence="5">FAD/NAD(P)-binding domain-containing protein</fullName>
    </recommendedName>
</protein>
<gene>
    <name evidence="6" type="ORF">B0T10DRAFT_587078</name>
</gene>
<dbReference type="Gene3D" id="3.50.50.100">
    <property type="match status" value="1"/>
</dbReference>
<evidence type="ECO:0000313" key="7">
    <source>
        <dbReference type="Proteomes" id="UP000777438"/>
    </source>
</evidence>
<dbReference type="EMBL" id="JAGPYM010000004">
    <property type="protein sequence ID" value="KAH6895576.1"/>
    <property type="molecule type" value="Genomic_DNA"/>
</dbReference>
<evidence type="ECO:0000259" key="5">
    <source>
        <dbReference type="Pfam" id="PF07992"/>
    </source>
</evidence>
<dbReference type="OrthoDB" id="202203at2759"/>